<evidence type="ECO:0000313" key="2">
    <source>
        <dbReference type="EMBL" id="MDO1559821.1"/>
    </source>
</evidence>
<evidence type="ECO:0000256" key="1">
    <source>
        <dbReference type="SAM" id="MobiDB-lite"/>
    </source>
</evidence>
<evidence type="ECO:0000313" key="3">
    <source>
        <dbReference type="Proteomes" id="UP001169063"/>
    </source>
</evidence>
<reference evidence="2" key="1">
    <citation type="submission" date="2023-07" db="EMBL/GenBank/DDBJ databases">
        <title>Brevundimonas soil sp. nov., isolated from the soil of chemical plant.</title>
        <authorList>
            <person name="Wu N."/>
        </authorList>
    </citation>
    <scope>NUCLEOTIDE SEQUENCE</scope>
    <source>
        <strain evidence="2">XZ-24</strain>
    </source>
</reference>
<feature type="compositionally biased region" description="Basic residues" evidence="1">
    <location>
        <begin position="229"/>
        <end position="242"/>
    </location>
</feature>
<accession>A0ABT8SMW5</accession>
<dbReference type="RefSeq" id="WP_302110253.1">
    <property type="nucleotide sequence ID" value="NZ_JAUKTR010000004.1"/>
</dbReference>
<protein>
    <submittedName>
        <fullName evidence="2">Uncharacterized protein</fullName>
    </submittedName>
</protein>
<organism evidence="2 3">
    <name type="scientific">Peiella sedimenti</name>
    <dbReference type="NCBI Taxonomy" id="3061083"/>
    <lineage>
        <taxon>Bacteria</taxon>
        <taxon>Pseudomonadati</taxon>
        <taxon>Pseudomonadota</taxon>
        <taxon>Alphaproteobacteria</taxon>
        <taxon>Caulobacterales</taxon>
        <taxon>Caulobacteraceae</taxon>
        <taxon>Peiella</taxon>
    </lineage>
</organism>
<dbReference type="EMBL" id="JAUKTR010000004">
    <property type="protein sequence ID" value="MDO1559821.1"/>
    <property type="molecule type" value="Genomic_DNA"/>
</dbReference>
<feature type="region of interest" description="Disordered" evidence="1">
    <location>
        <begin position="195"/>
        <end position="253"/>
    </location>
</feature>
<comment type="caution">
    <text evidence="2">The sequence shown here is derived from an EMBL/GenBank/DDBJ whole genome shotgun (WGS) entry which is preliminary data.</text>
</comment>
<sequence>MAISLLRAMAKVRDEEGHRCRRSAVLNDVTRIKFEWEPGRPQLLALQEVVRLTESMESLYILACDDQFGKGEHHALMYLVTSPKRGSIELTFAVDVAVHLTNRMGSLGIDWEMAGGAAGIGAFVWQVVFGKPFWELLPLKGGRRPRPDDLPIDVLFSFDKITPKTEQAAIRLLKTARDMGAQRISITVRDQPSLELPLDRIPPSPGFRSVRAKPTFGASIRTEGDPRLSKAKRNSLRKRRRSSPPAAPDTGSG</sequence>
<dbReference type="Proteomes" id="UP001169063">
    <property type="component" value="Unassembled WGS sequence"/>
</dbReference>
<name>A0ABT8SMW5_9CAUL</name>
<keyword evidence="3" id="KW-1185">Reference proteome</keyword>
<proteinExistence type="predicted"/>
<gene>
    <name evidence="2" type="ORF">Q0812_10325</name>
</gene>